<keyword evidence="3" id="KW-1185">Reference proteome</keyword>
<feature type="non-terminal residue" evidence="2">
    <location>
        <position position="275"/>
    </location>
</feature>
<proteinExistence type="predicted"/>
<protein>
    <submittedName>
        <fullName evidence="2">Uncharacterized protein</fullName>
    </submittedName>
</protein>
<evidence type="ECO:0000313" key="2">
    <source>
        <dbReference type="EMBL" id="KAJ7078176.1"/>
    </source>
</evidence>
<feature type="compositionally biased region" description="Low complexity" evidence="1">
    <location>
        <begin position="204"/>
        <end position="219"/>
    </location>
</feature>
<evidence type="ECO:0000313" key="3">
    <source>
        <dbReference type="Proteomes" id="UP001222325"/>
    </source>
</evidence>
<dbReference type="EMBL" id="JARJCN010000068">
    <property type="protein sequence ID" value="KAJ7078176.1"/>
    <property type="molecule type" value="Genomic_DNA"/>
</dbReference>
<feature type="compositionally biased region" description="Basic and acidic residues" evidence="1">
    <location>
        <begin position="220"/>
        <end position="229"/>
    </location>
</feature>
<accession>A0AAD6TSK3</accession>
<feature type="compositionally biased region" description="Pro residues" evidence="1">
    <location>
        <begin position="250"/>
        <end position="259"/>
    </location>
</feature>
<dbReference type="AlphaFoldDB" id="A0AAD6TSK3"/>
<feature type="compositionally biased region" description="Low complexity" evidence="1">
    <location>
        <begin position="35"/>
        <end position="48"/>
    </location>
</feature>
<comment type="caution">
    <text evidence="2">The sequence shown here is derived from an EMBL/GenBank/DDBJ whole genome shotgun (WGS) entry which is preliminary data.</text>
</comment>
<feature type="non-terminal residue" evidence="2">
    <location>
        <position position="1"/>
    </location>
</feature>
<feature type="region of interest" description="Disordered" evidence="1">
    <location>
        <begin position="171"/>
        <end position="275"/>
    </location>
</feature>
<reference evidence="2" key="1">
    <citation type="submission" date="2023-03" db="EMBL/GenBank/DDBJ databases">
        <title>Massive genome expansion in bonnet fungi (Mycena s.s.) driven by repeated elements and novel gene families across ecological guilds.</title>
        <authorList>
            <consortium name="Lawrence Berkeley National Laboratory"/>
            <person name="Harder C.B."/>
            <person name="Miyauchi S."/>
            <person name="Viragh M."/>
            <person name="Kuo A."/>
            <person name="Thoen E."/>
            <person name="Andreopoulos B."/>
            <person name="Lu D."/>
            <person name="Skrede I."/>
            <person name="Drula E."/>
            <person name="Henrissat B."/>
            <person name="Morin E."/>
            <person name="Kohler A."/>
            <person name="Barry K."/>
            <person name="LaButti K."/>
            <person name="Morin E."/>
            <person name="Salamov A."/>
            <person name="Lipzen A."/>
            <person name="Mereny Z."/>
            <person name="Hegedus B."/>
            <person name="Baldrian P."/>
            <person name="Stursova M."/>
            <person name="Weitz H."/>
            <person name="Taylor A."/>
            <person name="Grigoriev I.V."/>
            <person name="Nagy L.G."/>
            <person name="Martin F."/>
            <person name="Kauserud H."/>
        </authorList>
    </citation>
    <scope>NUCLEOTIDE SEQUENCE</scope>
    <source>
        <strain evidence="2">CBHHK173m</strain>
    </source>
</reference>
<name>A0AAD6TSK3_9AGAR</name>
<feature type="region of interest" description="Disordered" evidence="1">
    <location>
        <begin position="13"/>
        <end position="109"/>
    </location>
</feature>
<dbReference type="Proteomes" id="UP001222325">
    <property type="component" value="Unassembled WGS sequence"/>
</dbReference>
<feature type="compositionally biased region" description="Low complexity" evidence="1">
    <location>
        <begin position="171"/>
        <end position="183"/>
    </location>
</feature>
<organism evidence="2 3">
    <name type="scientific">Mycena belliarum</name>
    <dbReference type="NCBI Taxonomy" id="1033014"/>
    <lineage>
        <taxon>Eukaryota</taxon>
        <taxon>Fungi</taxon>
        <taxon>Dikarya</taxon>
        <taxon>Basidiomycota</taxon>
        <taxon>Agaricomycotina</taxon>
        <taxon>Agaricomycetes</taxon>
        <taxon>Agaricomycetidae</taxon>
        <taxon>Agaricales</taxon>
        <taxon>Marasmiineae</taxon>
        <taxon>Mycenaceae</taxon>
        <taxon>Mycena</taxon>
    </lineage>
</organism>
<sequence>CLLRLGHIRRAPPIPASAFRTPPRASLPPTPPGPTTALCAPSLPTQPSTSPPASSPVFASTPLVARAHSRASPASRARRHVSASRLPPPARAHTNRRARPHPSSPAPACSCSCLVPTSPRRLALLSPPPPAQSDRASRRRSLLPARYPRRLCVRVRYCRPRRLGLALAARPPVAAASSRSQPAFSRSQPAPRVGDPCCLLGTDRPPVAAASSRSQPASSRARDPCRVLDPHVPTATLRPRPSPRHSPIVLPSPPRPRAPAIPEARNHHLPRLRRR</sequence>
<feature type="compositionally biased region" description="Pro residues" evidence="1">
    <location>
        <begin position="25"/>
        <end position="34"/>
    </location>
</feature>
<gene>
    <name evidence="2" type="ORF">B0H15DRAFT_1001577</name>
</gene>
<feature type="compositionally biased region" description="Low complexity" evidence="1">
    <location>
        <begin position="55"/>
        <end position="75"/>
    </location>
</feature>
<evidence type="ECO:0000256" key="1">
    <source>
        <dbReference type="SAM" id="MobiDB-lite"/>
    </source>
</evidence>